<keyword evidence="2" id="KW-0489">Methyltransferase</keyword>
<proteinExistence type="predicted"/>
<dbReference type="GO" id="GO:0008757">
    <property type="term" value="F:S-adenosylmethionine-dependent methyltransferase activity"/>
    <property type="evidence" value="ECO:0007669"/>
    <property type="project" value="InterPro"/>
</dbReference>
<gene>
    <name evidence="2" type="primary">ubiE_10</name>
    <name evidence="2" type="ORF">SRB5_57080</name>
</gene>
<comment type="caution">
    <text evidence="2">The sequence shown here is derived from an EMBL/GenBank/DDBJ whole genome shotgun (WGS) entry which is preliminary data.</text>
</comment>
<keyword evidence="2" id="KW-0808">Transferase</keyword>
<accession>A0A7K0CPV8</accession>
<dbReference type="SUPFAM" id="SSF53335">
    <property type="entry name" value="S-adenosyl-L-methionine-dependent methyltransferases"/>
    <property type="match status" value="1"/>
</dbReference>
<feature type="domain" description="Methyltransferase type 11" evidence="1">
    <location>
        <begin position="48"/>
        <end position="142"/>
    </location>
</feature>
<keyword evidence="2" id="KW-0830">Ubiquinone</keyword>
<dbReference type="CDD" id="cd02440">
    <property type="entry name" value="AdoMet_MTases"/>
    <property type="match status" value="1"/>
</dbReference>
<dbReference type="InterPro" id="IPR052356">
    <property type="entry name" value="Thiol_S-MT"/>
</dbReference>
<dbReference type="InterPro" id="IPR013216">
    <property type="entry name" value="Methyltransf_11"/>
</dbReference>
<dbReference type="Pfam" id="PF08241">
    <property type="entry name" value="Methyltransf_11"/>
    <property type="match status" value="1"/>
</dbReference>
<sequence>MATVPQRSMSHPIFARFFASVAAPALTKAGVTRYRRRLVEGLSGEVIEIGAGNGLNFPHYPPEVSRVLAVEPEPRLRAAAGQAALDAPVPVDVVGGLAERIPAEDGRFDAAVACLTLCSVTDQAAALGELYRVLRPGGRLCFFEHVRAGTPGMRRVQRVLDATIWPPLMGGCHTGRDTEAAIEAAGFRLEELEEFDFPETKVPAPAVAHILGTAIRP</sequence>
<evidence type="ECO:0000313" key="3">
    <source>
        <dbReference type="Proteomes" id="UP000466345"/>
    </source>
</evidence>
<protein>
    <submittedName>
        <fullName evidence="2">Ubiquinone/menaquinone biosynthesis C-methyltransferase UbiE</fullName>
        <ecNumber evidence="2">2.1.1.163</ecNumber>
    </submittedName>
</protein>
<dbReference type="Proteomes" id="UP000466345">
    <property type="component" value="Unassembled WGS sequence"/>
</dbReference>
<keyword evidence="3" id="KW-1185">Reference proteome</keyword>
<dbReference type="AlphaFoldDB" id="A0A7K0CPV8"/>
<dbReference type="EMBL" id="WEGJ01000035">
    <property type="protein sequence ID" value="MQY15526.1"/>
    <property type="molecule type" value="Genomic_DNA"/>
</dbReference>
<reference evidence="2 3" key="1">
    <citation type="submission" date="2019-10" db="EMBL/GenBank/DDBJ databases">
        <title>Streptomyces smaragdinus sp. nov. and Streptomyces fabii sp. nov., isolated from the gut of fungus growing-termite Macrotermes natalensis.</title>
        <authorList>
            <person name="Schwitalla J."/>
            <person name="Benndorf R."/>
            <person name="Martin K."/>
            <person name="De Beer W."/>
            <person name="Kaster A.-K."/>
            <person name="Vollmers J."/>
            <person name="Poulsen M."/>
            <person name="Beemelmanns C."/>
        </authorList>
    </citation>
    <scope>NUCLEOTIDE SEQUENCE [LARGE SCALE GENOMIC DNA]</scope>
    <source>
        <strain evidence="2 3">RB5</strain>
    </source>
</reference>
<dbReference type="GO" id="GO:0032259">
    <property type="term" value="P:methylation"/>
    <property type="evidence" value="ECO:0007669"/>
    <property type="project" value="UniProtKB-KW"/>
</dbReference>
<dbReference type="GO" id="GO:0043770">
    <property type="term" value="F:demethylmenaquinone methyltransferase activity"/>
    <property type="evidence" value="ECO:0007669"/>
    <property type="project" value="UniProtKB-EC"/>
</dbReference>
<organism evidence="2 3">
    <name type="scientific">Streptomyces smaragdinus</name>
    <dbReference type="NCBI Taxonomy" id="2585196"/>
    <lineage>
        <taxon>Bacteria</taxon>
        <taxon>Bacillati</taxon>
        <taxon>Actinomycetota</taxon>
        <taxon>Actinomycetes</taxon>
        <taxon>Kitasatosporales</taxon>
        <taxon>Streptomycetaceae</taxon>
        <taxon>Streptomyces</taxon>
    </lineage>
</organism>
<evidence type="ECO:0000313" key="2">
    <source>
        <dbReference type="EMBL" id="MQY15526.1"/>
    </source>
</evidence>
<dbReference type="PANTHER" id="PTHR45036">
    <property type="entry name" value="METHYLTRANSFERASE LIKE 7B"/>
    <property type="match status" value="1"/>
</dbReference>
<dbReference type="PANTHER" id="PTHR45036:SF1">
    <property type="entry name" value="METHYLTRANSFERASE LIKE 7A"/>
    <property type="match status" value="1"/>
</dbReference>
<dbReference type="InterPro" id="IPR029063">
    <property type="entry name" value="SAM-dependent_MTases_sf"/>
</dbReference>
<dbReference type="EC" id="2.1.1.163" evidence="2"/>
<name>A0A7K0CPV8_9ACTN</name>
<dbReference type="Gene3D" id="3.40.50.150">
    <property type="entry name" value="Vaccinia Virus protein VP39"/>
    <property type="match status" value="1"/>
</dbReference>
<evidence type="ECO:0000259" key="1">
    <source>
        <dbReference type="Pfam" id="PF08241"/>
    </source>
</evidence>